<dbReference type="eggNOG" id="COG1226">
    <property type="taxonomic scope" value="Bacteria"/>
</dbReference>
<dbReference type="AlphaFoldDB" id="A0A097ECD5"/>
<evidence type="ECO:0000256" key="8">
    <source>
        <dbReference type="ARBA" id="ARBA00023065"/>
    </source>
</evidence>
<feature type="transmembrane region" description="Helical" evidence="10">
    <location>
        <begin position="74"/>
        <end position="92"/>
    </location>
</feature>
<dbReference type="GO" id="GO:0006813">
    <property type="term" value="P:potassium ion transport"/>
    <property type="evidence" value="ECO:0007669"/>
    <property type="project" value="UniProtKB-KW"/>
</dbReference>
<evidence type="ECO:0000313" key="12">
    <source>
        <dbReference type="EMBL" id="AIT05203.1"/>
    </source>
</evidence>
<feature type="transmembrane region" description="Helical" evidence="10">
    <location>
        <begin position="35"/>
        <end position="54"/>
    </location>
</feature>
<feature type="transmembrane region" description="Helical" evidence="10">
    <location>
        <begin position="276"/>
        <end position="296"/>
    </location>
</feature>
<dbReference type="InterPro" id="IPR006153">
    <property type="entry name" value="Cation/H_exchanger_TM"/>
</dbReference>
<dbReference type="FunFam" id="3.40.50.720:FF:000036">
    <property type="entry name" value="Glutathione-regulated potassium-efflux system protein KefB"/>
    <property type="match status" value="1"/>
</dbReference>
<dbReference type="Proteomes" id="UP000033200">
    <property type="component" value="Chromosome"/>
</dbReference>
<dbReference type="Gene3D" id="1.20.1530.20">
    <property type="match status" value="1"/>
</dbReference>
<dbReference type="SUPFAM" id="SSF51735">
    <property type="entry name" value="NAD(P)-binding Rossmann-fold domains"/>
    <property type="match status" value="1"/>
</dbReference>
<dbReference type="GO" id="GO:0005886">
    <property type="term" value="C:plasma membrane"/>
    <property type="evidence" value="ECO:0007669"/>
    <property type="project" value="TreeGrafter"/>
</dbReference>
<dbReference type="Gene3D" id="3.40.50.720">
    <property type="entry name" value="NAD(P)-binding Rossmann-like Domain"/>
    <property type="match status" value="1"/>
</dbReference>
<dbReference type="PANTHER" id="PTHR46157:SF4">
    <property type="entry name" value="K(+) EFFLUX ANTIPORTER 3, CHLOROPLASTIC"/>
    <property type="match status" value="1"/>
</dbReference>
<accession>A0A097ECD5</accession>
<keyword evidence="4" id="KW-0633">Potassium transport</keyword>
<dbReference type="RefSeq" id="WP_038658381.1">
    <property type="nucleotide sequence ID" value="NZ_CP009571.1"/>
</dbReference>
<comment type="subcellular location">
    <subcellularLocation>
        <location evidence="1">Endomembrane system</location>
        <topology evidence="1">Multi-pass membrane protein</topology>
    </subcellularLocation>
</comment>
<dbReference type="GO" id="GO:0015297">
    <property type="term" value="F:antiporter activity"/>
    <property type="evidence" value="ECO:0007669"/>
    <property type="project" value="UniProtKB-KW"/>
</dbReference>
<keyword evidence="6" id="KW-0630">Potassium</keyword>
<dbReference type="HOGENOM" id="CLU_005126_9_3_5"/>
<feature type="transmembrane region" description="Helical" evidence="10">
    <location>
        <begin position="189"/>
        <end position="210"/>
    </location>
</feature>
<evidence type="ECO:0000256" key="5">
    <source>
        <dbReference type="ARBA" id="ARBA00022692"/>
    </source>
</evidence>
<feature type="transmembrane region" description="Helical" evidence="10">
    <location>
        <begin position="104"/>
        <end position="125"/>
    </location>
</feature>
<dbReference type="GO" id="GO:1902600">
    <property type="term" value="P:proton transmembrane transport"/>
    <property type="evidence" value="ECO:0007669"/>
    <property type="project" value="InterPro"/>
</dbReference>
<evidence type="ECO:0000256" key="7">
    <source>
        <dbReference type="ARBA" id="ARBA00022989"/>
    </source>
</evidence>
<keyword evidence="2" id="KW-0813">Transport</keyword>
<keyword evidence="13" id="KW-1185">Reference proteome</keyword>
<dbReference type="PANTHER" id="PTHR46157">
    <property type="entry name" value="K(+) EFFLUX ANTIPORTER 3, CHLOROPLASTIC"/>
    <property type="match status" value="1"/>
</dbReference>
<dbReference type="STRING" id="1549858.MC45_00760"/>
<keyword evidence="8" id="KW-0406">Ion transport</keyword>
<evidence type="ECO:0000313" key="13">
    <source>
        <dbReference type="Proteomes" id="UP000033200"/>
    </source>
</evidence>
<dbReference type="KEGG" id="stax:MC45_00760"/>
<evidence type="ECO:0000256" key="1">
    <source>
        <dbReference type="ARBA" id="ARBA00004127"/>
    </source>
</evidence>
<protein>
    <submittedName>
        <fullName evidence="12">Sodium:proton exchanger</fullName>
    </submittedName>
</protein>
<organism evidence="12 13">
    <name type="scientific">Sphingomonas taxi</name>
    <dbReference type="NCBI Taxonomy" id="1549858"/>
    <lineage>
        <taxon>Bacteria</taxon>
        <taxon>Pseudomonadati</taxon>
        <taxon>Pseudomonadota</taxon>
        <taxon>Alphaproteobacteria</taxon>
        <taxon>Sphingomonadales</taxon>
        <taxon>Sphingomonadaceae</taxon>
        <taxon>Sphingomonas</taxon>
    </lineage>
</organism>
<feature type="domain" description="RCK N-terminal" evidence="11">
    <location>
        <begin position="414"/>
        <end position="531"/>
    </location>
</feature>
<keyword evidence="5 10" id="KW-0812">Transmembrane</keyword>
<dbReference type="eggNOG" id="COG0475">
    <property type="taxonomic scope" value="Bacteria"/>
</dbReference>
<dbReference type="Pfam" id="PF00999">
    <property type="entry name" value="Na_H_Exchanger"/>
    <property type="match status" value="1"/>
</dbReference>
<feature type="transmembrane region" description="Helical" evidence="10">
    <location>
        <begin position="308"/>
        <end position="327"/>
    </location>
</feature>
<feature type="transmembrane region" description="Helical" evidence="10">
    <location>
        <begin position="231"/>
        <end position="264"/>
    </location>
</feature>
<keyword evidence="9 10" id="KW-0472">Membrane</keyword>
<dbReference type="GO" id="GO:0012505">
    <property type="term" value="C:endomembrane system"/>
    <property type="evidence" value="ECO:0007669"/>
    <property type="project" value="UniProtKB-SubCell"/>
</dbReference>
<evidence type="ECO:0000256" key="9">
    <source>
        <dbReference type="ARBA" id="ARBA00023136"/>
    </source>
</evidence>
<feature type="transmembrane region" description="Helical" evidence="10">
    <location>
        <begin position="12"/>
        <end position="28"/>
    </location>
</feature>
<keyword evidence="3" id="KW-0050">Antiport</keyword>
<dbReference type="InterPro" id="IPR036291">
    <property type="entry name" value="NAD(P)-bd_dom_sf"/>
</dbReference>
<name>A0A097ECD5_9SPHN</name>
<dbReference type="PROSITE" id="PS51201">
    <property type="entry name" value="RCK_N"/>
    <property type="match status" value="1"/>
</dbReference>
<evidence type="ECO:0000256" key="3">
    <source>
        <dbReference type="ARBA" id="ARBA00022449"/>
    </source>
</evidence>
<evidence type="ECO:0000256" key="10">
    <source>
        <dbReference type="SAM" id="Phobius"/>
    </source>
</evidence>
<feature type="transmembrane region" description="Helical" evidence="10">
    <location>
        <begin position="162"/>
        <end position="183"/>
    </location>
</feature>
<evidence type="ECO:0000256" key="4">
    <source>
        <dbReference type="ARBA" id="ARBA00022538"/>
    </source>
</evidence>
<feature type="transmembrane region" description="Helical" evidence="10">
    <location>
        <begin position="131"/>
        <end position="150"/>
    </location>
</feature>
<dbReference type="InterPro" id="IPR038770">
    <property type="entry name" value="Na+/solute_symporter_sf"/>
</dbReference>
<gene>
    <name evidence="12" type="ORF">MC45_00760</name>
</gene>
<proteinExistence type="predicted"/>
<dbReference type="InterPro" id="IPR003148">
    <property type="entry name" value="RCK_N"/>
</dbReference>
<dbReference type="Pfam" id="PF02254">
    <property type="entry name" value="TrkA_N"/>
    <property type="match status" value="1"/>
</dbReference>
<dbReference type="EMBL" id="CP009571">
    <property type="protein sequence ID" value="AIT05203.1"/>
    <property type="molecule type" value="Genomic_DNA"/>
</dbReference>
<keyword evidence="7 10" id="KW-1133">Transmembrane helix</keyword>
<evidence type="ECO:0000259" key="11">
    <source>
        <dbReference type="PROSITE" id="PS51201"/>
    </source>
</evidence>
<reference evidence="12 13" key="1">
    <citation type="submission" date="2014-09" db="EMBL/GenBank/DDBJ databases">
        <title>Using Illumina technology Improving SMRT sequencing Genome Assembly by RASTools.</title>
        <authorList>
            <person name="Zhou Y."/>
            <person name="Ma T."/>
            <person name="Liu T."/>
        </authorList>
    </citation>
    <scope>NUCLEOTIDE SEQUENCE [LARGE SCALE GENOMIC DNA]</scope>
    <source>
        <strain evidence="12 13">ATCC 55669</strain>
    </source>
</reference>
<sequence>MAIGLDNAGFSDALVILGAAGLVIPAFARFRVSPIIGFILVGMLVGPDGLGALTDRAPWLYYLTISDPDSIEPFAEFGIVLLLFSIGLELSFKRLWSMRAQVFGTGPAELIGSAALIAVAVHLLGQDWGGAAGLGLALALSSTALVLPLVGTTSPVGRAAFAMLLFEDLALVPIIFALGAMAPTASPDGWVGIAGVALRGLATVVVMYLGGRLVLPRLFAQAARTKSPELFLAASLLVVITASVATTAAGLSPIVGALLAGLLIAETEYHTEVEVMTAPFKGLALGVFLITVGMSVNLREVLANWPSLLGAVVAVVGVKAVVTYLLLRVAQTGRGIAAETGLLMGSPSETTLIVLATAAQAQLILPSTAAFWQTVTAIGLTITPLLAKAGQRLSRGIDRFTPGDGLPEDTLGEGPGAVVIGFGRVGRMVSDMLTVHGQRYIAVEADIDTVAEARRSGHPVLFGDIARGDWVERLDLARARALILTMDDPVLTVQLTRRMRALAPALPIIARARDPHHAAELYRAGVTDAVPETLESSLQLSEAVLVDLGVAMGPVIASIHEKRDELRQSIRAEAEIDREPRIRRVRRLGEAVPGKV</sequence>
<evidence type="ECO:0000256" key="2">
    <source>
        <dbReference type="ARBA" id="ARBA00022448"/>
    </source>
</evidence>
<evidence type="ECO:0000256" key="6">
    <source>
        <dbReference type="ARBA" id="ARBA00022958"/>
    </source>
</evidence>